<evidence type="ECO:0000313" key="4">
    <source>
        <dbReference type="Proteomes" id="UP000504611"/>
    </source>
</evidence>
<dbReference type="InterPro" id="IPR003290">
    <property type="entry name" value="GPCR_2_GLP1/glucagon_rcpt"/>
</dbReference>
<dbReference type="AlphaFoldDB" id="A0A6I9PHF6"/>
<dbReference type="SUPFAM" id="SSF111418">
    <property type="entry name" value="Hormone receptor domain"/>
    <property type="match status" value="1"/>
</dbReference>
<evidence type="ECO:0000256" key="2">
    <source>
        <dbReference type="ARBA" id="ARBA00023157"/>
    </source>
</evidence>
<feature type="domain" description="G-protein coupled receptors family 2 profile 1" evidence="3">
    <location>
        <begin position="69"/>
        <end position="141"/>
    </location>
</feature>
<keyword evidence="4" id="KW-1185">Reference proteome</keyword>
<dbReference type="Proteomes" id="UP000504611">
    <property type="component" value="Unplaced"/>
</dbReference>
<dbReference type="InterPro" id="IPR050332">
    <property type="entry name" value="GPCR_2"/>
</dbReference>
<organism evidence="4 5">
    <name type="scientific">Notothenia coriiceps</name>
    <name type="common">black rockcod</name>
    <dbReference type="NCBI Taxonomy" id="8208"/>
    <lineage>
        <taxon>Eukaryota</taxon>
        <taxon>Metazoa</taxon>
        <taxon>Chordata</taxon>
        <taxon>Craniata</taxon>
        <taxon>Vertebrata</taxon>
        <taxon>Euteleostomi</taxon>
        <taxon>Actinopterygii</taxon>
        <taxon>Neopterygii</taxon>
        <taxon>Teleostei</taxon>
        <taxon>Neoteleostei</taxon>
        <taxon>Acanthomorphata</taxon>
        <taxon>Eupercaria</taxon>
        <taxon>Perciformes</taxon>
        <taxon>Notothenioidei</taxon>
        <taxon>Nototheniidae</taxon>
        <taxon>Notothenia</taxon>
    </lineage>
</organism>
<dbReference type="PANTHER" id="PTHR45620">
    <property type="entry name" value="PDF RECEPTOR-LIKE PROTEIN-RELATED"/>
    <property type="match status" value="1"/>
</dbReference>
<dbReference type="RefSeq" id="XP_010790314.1">
    <property type="nucleotide sequence ID" value="XM_010792012.1"/>
</dbReference>
<evidence type="ECO:0000259" key="3">
    <source>
        <dbReference type="PROSITE" id="PS50227"/>
    </source>
</evidence>
<keyword evidence="1" id="KW-0732">Signal</keyword>
<dbReference type="PROSITE" id="PS00649">
    <property type="entry name" value="G_PROTEIN_RECEP_F2_1"/>
    <property type="match status" value="1"/>
</dbReference>
<dbReference type="PROSITE" id="PS50227">
    <property type="entry name" value="G_PROTEIN_RECEP_F2_3"/>
    <property type="match status" value="1"/>
</dbReference>
<gene>
    <name evidence="5" type="primary">LOC104963429</name>
</gene>
<dbReference type="InterPro" id="IPR001879">
    <property type="entry name" value="GPCR_2_extracellular_dom"/>
</dbReference>
<dbReference type="GO" id="GO:0007189">
    <property type="term" value="P:adenylate cyclase-activating G protein-coupled receptor signaling pathway"/>
    <property type="evidence" value="ECO:0007669"/>
    <property type="project" value="TreeGrafter"/>
</dbReference>
<accession>A0A6I9PHF6</accession>
<reference evidence="5" key="1">
    <citation type="submission" date="2025-08" db="UniProtKB">
        <authorList>
            <consortium name="RefSeq"/>
        </authorList>
    </citation>
    <scope>IDENTIFICATION</scope>
    <source>
        <tissue evidence="5">Muscle</tissue>
    </source>
</reference>
<proteinExistence type="predicted"/>
<dbReference type="GeneID" id="104963429"/>
<dbReference type="PRINTS" id="PR01353">
    <property type="entry name" value="GLUCAGNFAMLY"/>
</dbReference>
<name>A0A6I9PHF6_9TELE</name>
<dbReference type="Gene3D" id="4.10.1240.10">
    <property type="entry name" value="GPCR, family 2, extracellular hormone receptor domain"/>
    <property type="match status" value="1"/>
</dbReference>
<feature type="non-terminal residue" evidence="5">
    <location>
        <position position="1"/>
    </location>
</feature>
<dbReference type="GO" id="GO:0017046">
    <property type="term" value="F:peptide hormone binding"/>
    <property type="evidence" value="ECO:0007669"/>
    <property type="project" value="TreeGrafter"/>
</dbReference>
<dbReference type="InterPro" id="IPR036445">
    <property type="entry name" value="GPCR_2_extracell_dom_sf"/>
</dbReference>
<dbReference type="SMART" id="SM00008">
    <property type="entry name" value="HormR"/>
    <property type="match status" value="1"/>
</dbReference>
<dbReference type="Pfam" id="PF02793">
    <property type="entry name" value="HRM"/>
    <property type="match status" value="1"/>
</dbReference>
<dbReference type="KEGG" id="ncc:104963429"/>
<keyword evidence="2" id="KW-1015">Disulfide bond</keyword>
<protein>
    <submittedName>
        <fullName evidence="5">Glucagon receptor-like</fullName>
    </submittedName>
</protein>
<sequence>PHGETGLRPPHVSGLLCVLVPTHPHPPSVSGMSQVCLLLALLLLCSCTKVFSTNSLELVKEKWSSYKDQCLDYLNATPPATGLVCNRTFDLYVCWPDGLPGTTVNVSCPWFLPWYRKGVLTENAHSQGEQRIKIQDKYSNT</sequence>
<dbReference type="GO" id="GO:0004967">
    <property type="term" value="F:glucagon receptor activity"/>
    <property type="evidence" value="ECO:0007669"/>
    <property type="project" value="InterPro"/>
</dbReference>
<dbReference type="PANTHER" id="PTHR45620:SF29">
    <property type="entry name" value="GLUCAGON RECEPTOR"/>
    <property type="match status" value="1"/>
</dbReference>
<dbReference type="OrthoDB" id="5967113at2759"/>
<evidence type="ECO:0000313" key="5">
    <source>
        <dbReference type="RefSeq" id="XP_010790314.1"/>
    </source>
</evidence>
<evidence type="ECO:0000256" key="1">
    <source>
        <dbReference type="ARBA" id="ARBA00022729"/>
    </source>
</evidence>
<dbReference type="InterPro" id="IPR017983">
    <property type="entry name" value="GPCR_2_secretin-like_CS"/>
</dbReference>
<dbReference type="GO" id="GO:0005886">
    <property type="term" value="C:plasma membrane"/>
    <property type="evidence" value="ECO:0007669"/>
    <property type="project" value="TreeGrafter"/>
</dbReference>